<feature type="signal peptide" evidence="2">
    <location>
        <begin position="1"/>
        <end position="22"/>
    </location>
</feature>
<proteinExistence type="predicted"/>
<reference evidence="3 4" key="1">
    <citation type="journal article" date="2019" name="Anaerobe">
        <title>Detection of Robinsoniella peoriensis in multiple bone samples of a trauma patient.</title>
        <authorList>
            <person name="Schrottner P."/>
            <person name="Hartwich K."/>
            <person name="Bunk B."/>
            <person name="Schober I."/>
            <person name="Helbig S."/>
            <person name="Rudolph W.W."/>
            <person name="Gunzer F."/>
        </authorList>
    </citation>
    <scope>NUCLEOTIDE SEQUENCE [LARGE SCALE GENOMIC DNA]</scope>
    <source>
        <strain evidence="3 4">DSM 106044</strain>
    </source>
</reference>
<keyword evidence="2" id="KW-0732">Signal</keyword>
<dbReference type="PANTHER" id="PTHR43649">
    <property type="entry name" value="ARABINOSE-BINDING PROTEIN-RELATED"/>
    <property type="match status" value="1"/>
</dbReference>
<evidence type="ECO:0000256" key="2">
    <source>
        <dbReference type="SAM" id="SignalP"/>
    </source>
</evidence>
<accession>A0A4U8PZ32</accession>
<feature type="chain" id="PRO_5038951732" evidence="2">
    <location>
        <begin position="23"/>
        <end position="465"/>
    </location>
</feature>
<evidence type="ECO:0000313" key="3">
    <source>
        <dbReference type="EMBL" id="TLC97651.1"/>
    </source>
</evidence>
<organism evidence="3 4">
    <name type="scientific">Robinsoniella peoriensis</name>
    <dbReference type="NCBI Taxonomy" id="180332"/>
    <lineage>
        <taxon>Bacteria</taxon>
        <taxon>Bacillati</taxon>
        <taxon>Bacillota</taxon>
        <taxon>Clostridia</taxon>
        <taxon>Lachnospirales</taxon>
        <taxon>Lachnospiraceae</taxon>
        <taxon>Robinsoniella</taxon>
    </lineage>
</organism>
<name>A0A4U8PZ32_9FIRM</name>
<dbReference type="InterPro" id="IPR006059">
    <property type="entry name" value="SBP"/>
</dbReference>
<dbReference type="EMBL" id="QGQD01000114">
    <property type="protein sequence ID" value="TLC97651.1"/>
    <property type="molecule type" value="Genomic_DNA"/>
</dbReference>
<dbReference type="InterPro" id="IPR050490">
    <property type="entry name" value="Bact_solute-bd_prot1"/>
</dbReference>
<dbReference type="Proteomes" id="UP000306509">
    <property type="component" value="Unassembled WGS sequence"/>
</dbReference>
<dbReference type="Pfam" id="PF13416">
    <property type="entry name" value="SBP_bac_8"/>
    <property type="match status" value="1"/>
</dbReference>
<evidence type="ECO:0000313" key="4">
    <source>
        <dbReference type="Proteomes" id="UP000306509"/>
    </source>
</evidence>
<feature type="region of interest" description="Disordered" evidence="1">
    <location>
        <begin position="23"/>
        <end position="56"/>
    </location>
</feature>
<dbReference type="Gene3D" id="3.40.190.10">
    <property type="entry name" value="Periplasmic binding protein-like II"/>
    <property type="match status" value="2"/>
</dbReference>
<dbReference type="PROSITE" id="PS51257">
    <property type="entry name" value="PROKAR_LIPOPROTEIN"/>
    <property type="match status" value="1"/>
</dbReference>
<comment type="caution">
    <text evidence="3">The sequence shown here is derived from an EMBL/GenBank/DDBJ whole genome shotgun (WGS) entry which is preliminary data.</text>
</comment>
<dbReference type="AlphaFoldDB" id="A0A4U8PZ32"/>
<keyword evidence="4" id="KW-1185">Reference proteome</keyword>
<protein>
    <submittedName>
        <fullName evidence="3">Carbohydrate ABC transporter, N-acetylglucosamine/diacetylchitobiose-binding protein</fullName>
    </submittedName>
</protein>
<dbReference type="RefSeq" id="WP_047832542.1">
    <property type="nucleotide sequence ID" value="NZ_CABMJZ010000140.1"/>
</dbReference>
<dbReference type="SUPFAM" id="SSF53850">
    <property type="entry name" value="Periplasmic binding protein-like II"/>
    <property type="match status" value="1"/>
</dbReference>
<evidence type="ECO:0000256" key="1">
    <source>
        <dbReference type="SAM" id="MobiDB-lite"/>
    </source>
</evidence>
<dbReference type="STRING" id="180332.GCA_000797495_01852"/>
<dbReference type="OrthoDB" id="1861912at2"/>
<sequence precursor="true">MERRKRILAVVLAATLLGGTLAGCGGQGGDTSKDTGSTQGTQESKGETGGSSSGEKVSLTIMHMGTEEGIKNGDIESIMMHQVVENFKAKYPDVDLKEEIVGQEAGYETKIKTLAAANEIPDLAMLLPSMMSSFYENGQILDLAPILKEESEWADTFADGMFGDYTFGEQILGVPRCSIANHVIYYNTEIFKECGMDSFPADEVEFKDAVQKLKEKGYIPLATGNKGKYAIASQVMPGILMKFNESDWYDKVKNYDGASFEDPDSVAAIKYMEELMQMGLFNENVNSLDPNQARQLYYDKKAAMYIEGSWSVSNLISEAPQEILDTTDMTIFPTVKGKEDLKNQIVGGQGWGISISANVTDAQKAAAINFLKEMSAPEIQTLLIEGGSLATAKNIDYDESKLNPFFAEFLEMYNSHDKIVGCPEVQLSTAYMDASYVGYQEMSIGAINAEELAAKLQEAHESAKK</sequence>
<gene>
    <name evidence="3" type="ORF">DSM106044_05541</name>
</gene>